<reference evidence="2" key="1">
    <citation type="submission" date="2022-07" db="EMBL/GenBank/DDBJ databases">
        <title>Enhanced cultured diversity of the mouse gut microbiota enables custom-made synthetic communities.</title>
        <authorList>
            <person name="Afrizal A."/>
        </authorList>
    </citation>
    <scope>NUCLEOTIDE SEQUENCE</scope>
    <source>
        <strain evidence="2">DSM 29482</strain>
    </source>
</reference>
<keyword evidence="1" id="KW-1133">Transmembrane helix</keyword>
<dbReference type="RefSeq" id="WP_042680893.1">
    <property type="nucleotide sequence ID" value="NZ_CABKTM010000025.1"/>
</dbReference>
<dbReference type="AlphaFoldDB" id="A0A9X2MLD0"/>
<comment type="caution">
    <text evidence="2">The sequence shown here is derived from an EMBL/GenBank/DDBJ whole genome shotgun (WGS) entry which is preliminary data.</text>
</comment>
<organism evidence="2 3">
    <name type="scientific">Anaerosalibacter massiliensis</name>
    <dbReference type="NCBI Taxonomy" id="1347392"/>
    <lineage>
        <taxon>Bacteria</taxon>
        <taxon>Bacillati</taxon>
        <taxon>Bacillota</taxon>
        <taxon>Tissierellia</taxon>
        <taxon>Tissierellales</taxon>
        <taxon>Sporanaerobacteraceae</taxon>
        <taxon>Anaerosalibacter</taxon>
    </lineage>
</organism>
<proteinExistence type="predicted"/>
<feature type="transmembrane region" description="Helical" evidence="1">
    <location>
        <begin position="134"/>
        <end position="151"/>
    </location>
</feature>
<accession>A0A9X2MLD0</accession>
<evidence type="ECO:0000313" key="3">
    <source>
        <dbReference type="Proteomes" id="UP001142078"/>
    </source>
</evidence>
<dbReference type="OrthoDB" id="1953431at2"/>
<keyword evidence="1" id="KW-0472">Membrane</keyword>
<evidence type="ECO:0000313" key="2">
    <source>
        <dbReference type="EMBL" id="MCR2045611.1"/>
    </source>
</evidence>
<sequence length="180" mass="21410">MYDSVTLTVLSNIYNGIKRGYEYSLFKKVLIKISKVFKYLSKGSWFVRFFTSDRKILEESLFYKLYCKFLDNVYKFIKYFNKAANRWKENSIIYIIISRLFKDKRKTQDTFHIFLMFFGLTLLFLNIFKGQIFVKTNILSIFIVFISLLGIKNGYEEGIKESLILKFIKGFVSIDEGGRK</sequence>
<feature type="transmembrane region" description="Helical" evidence="1">
    <location>
        <begin position="110"/>
        <end position="128"/>
    </location>
</feature>
<name>A0A9X2MLD0_9FIRM</name>
<dbReference type="EMBL" id="JANJZL010000024">
    <property type="protein sequence ID" value="MCR2045611.1"/>
    <property type="molecule type" value="Genomic_DNA"/>
</dbReference>
<gene>
    <name evidence="2" type="ORF">NSA23_16115</name>
</gene>
<keyword evidence="1" id="KW-0812">Transmembrane</keyword>
<dbReference type="Proteomes" id="UP001142078">
    <property type="component" value="Unassembled WGS sequence"/>
</dbReference>
<evidence type="ECO:0000256" key="1">
    <source>
        <dbReference type="SAM" id="Phobius"/>
    </source>
</evidence>
<keyword evidence="3" id="KW-1185">Reference proteome</keyword>
<protein>
    <submittedName>
        <fullName evidence="2">Uncharacterized protein</fullName>
    </submittedName>
</protein>